<evidence type="ECO:0000313" key="2">
    <source>
        <dbReference type="EMBL" id="KAJ9544840.1"/>
    </source>
</evidence>
<dbReference type="AlphaFoldDB" id="A0AA38SYM7"/>
<organism evidence="2 3">
    <name type="scientific">Centaurea solstitialis</name>
    <name type="common">yellow star-thistle</name>
    <dbReference type="NCBI Taxonomy" id="347529"/>
    <lineage>
        <taxon>Eukaryota</taxon>
        <taxon>Viridiplantae</taxon>
        <taxon>Streptophyta</taxon>
        <taxon>Embryophyta</taxon>
        <taxon>Tracheophyta</taxon>
        <taxon>Spermatophyta</taxon>
        <taxon>Magnoliopsida</taxon>
        <taxon>eudicotyledons</taxon>
        <taxon>Gunneridae</taxon>
        <taxon>Pentapetalae</taxon>
        <taxon>asterids</taxon>
        <taxon>campanulids</taxon>
        <taxon>Asterales</taxon>
        <taxon>Asteraceae</taxon>
        <taxon>Carduoideae</taxon>
        <taxon>Cardueae</taxon>
        <taxon>Centaureinae</taxon>
        <taxon>Centaurea</taxon>
    </lineage>
</organism>
<proteinExistence type="predicted"/>
<dbReference type="EMBL" id="JARYMX010000006">
    <property type="protein sequence ID" value="KAJ9544840.1"/>
    <property type="molecule type" value="Genomic_DNA"/>
</dbReference>
<reference evidence="2" key="1">
    <citation type="submission" date="2023-03" db="EMBL/GenBank/DDBJ databases">
        <title>Chromosome-scale reference genome and RAD-based genetic map of yellow starthistle (Centaurea solstitialis) reveal putative structural variation and QTLs associated with invader traits.</title>
        <authorList>
            <person name="Reatini B."/>
            <person name="Cang F.A."/>
            <person name="Jiang Q."/>
            <person name="Mckibben M.T.W."/>
            <person name="Barker M.S."/>
            <person name="Rieseberg L.H."/>
            <person name="Dlugosch K.M."/>
        </authorList>
    </citation>
    <scope>NUCLEOTIDE SEQUENCE</scope>
    <source>
        <strain evidence="2">CAN-66</strain>
        <tissue evidence="2">Leaf</tissue>
    </source>
</reference>
<feature type="region of interest" description="Disordered" evidence="1">
    <location>
        <begin position="101"/>
        <end position="121"/>
    </location>
</feature>
<name>A0AA38SYM7_9ASTR</name>
<dbReference type="PANTHER" id="PTHR45023:SF13">
    <property type="entry name" value="PUTATIVE-RELATED"/>
    <property type="match status" value="1"/>
</dbReference>
<protein>
    <recommendedName>
        <fullName evidence="4">No apical meristem-associated C-terminal domain-containing protein</fullName>
    </recommendedName>
</protein>
<evidence type="ECO:0000313" key="3">
    <source>
        <dbReference type="Proteomes" id="UP001172457"/>
    </source>
</evidence>
<evidence type="ECO:0000256" key="1">
    <source>
        <dbReference type="SAM" id="MobiDB-lite"/>
    </source>
</evidence>
<dbReference type="Proteomes" id="UP001172457">
    <property type="component" value="Chromosome 6"/>
</dbReference>
<keyword evidence="3" id="KW-1185">Reference proteome</keyword>
<gene>
    <name evidence="2" type="ORF">OSB04_024547</name>
</gene>
<comment type="caution">
    <text evidence="2">The sequence shown here is derived from an EMBL/GenBank/DDBJ whole genome shotgun (WGS) entry which is preliminary data.</text>
</comment>
<evidence type="ECO:0008006" key="4">
    <source>
        <dbReference type="Google" id="ProtNLM"/>
    </source>
</evidence>
<dbReference type="PANTHER" id="PTHR45023">
    <property type="match status" value="1"/>
</dbReference>
<accession>A0AA38SYM7</accession>
<sequence>MLEKYQDYSQIDFGDEIRSWEIGSFSLVNRRIVVKFGQRLHDSFFFNLTGGIEHRRLQHIRRGPREDSESYSGKDRVARGKEKVRVQGWIRARPRCDASGEMAPTVLGKNPTTGRSKCKPWKADEEVELSKAWAETSEDPNIGNYQNGDAFWKTMKASFDIRMGFGPDHRSVDAIMSENDTNVLQKARYRYREEVHKTFPHEHVWNILKDCPKFKPIEILGPSNVHAPKRSKTFETASPASSDSVMALLEQLTMYNASSHSYLETMRRNAEVREARQKSTNLAYVAWTSYGRCFDDGVARKYG</sequence>